<name>A0A009HXN9_ACIB9</name>
<evidence type="ECO:0000313" key="1">
    <source>
        <dbReference type="EMBL" id="EXB07750.1"/>
    </source>
</evidence>
<comment type="caution">
    <text evidence="1">The sequence shown here is derived from an EMBL/GenBank/DDBJ whole genome shotgun (WGS) entry which is preliminary data.</text>
</comment>
<dbReference type="RefSeq" id="WP_031961232.1">
    <property type="nucleotide sequence ID" value="NZ_JEWH01000001.1"/>
</dbReference>
<dbReference type="Proteomes" id="UP000020595">
    <property type="component" value="Unassembled WGS sequence"/>
</dbReference>
<protein>
    <submittedName>
        <fullName evidence="1">PaaX-like C-terminal domain protein</fullName>
    </submittedName>
</protein>
<dbReference type="PATRIC" id="fig|1310613.3.peg.143"/>
<gene>
    <name evidence="1" type="ORF">J512_0152</name>
</gene>
<dbReference type="AlphaFoldDB" id="A0A009HXN9"/>
<dbReference type="EMBL" id="JEWH01000001">
    <property type="protein sequence ID" value="EXB07750.1"/>
    <property type="molecule type" value="Genomic_DNA"/>
</dbReference>
<organism evidence="1 2">
    <name type="scientific">Acinetobacter baumannii (strain 1295743)</name>
    <dbReference type="NCBI Taxonomy" id="1310613"/>
    <lineage>
        <taxon>Bacteria</taxon>
        <taxon>Pseudomonadati</taxon>
        <taxon>Pseudomonadota</taxon>
        <taxon>Gammaproteobacteria</taxon>
        <taxon>Moraxellales</taxon>
        <taxon>Moraxellaceae</taxon>
        <taxon>Acinetobacter</taxon>
        <taxon>Acinetobacter calcoaceticus/baumannii complex</taxon>
    </lineage>
</organism>
<evidence type="ECO:0000313" key="2">
    <source>
        <dbReference type="Proteomes" id="UP000020595"/>
    </source>
</evidence>
<dbReference type="Gene3D" id="3.30.70.2650">
    <property type="match status" value="1"/>
</dbReference>
<dbReference type="InterPro" id="IPR036388">
    <property type="entry name" value="WH-like_DNA-bd_sf"/>
</dbReference>
<proteinExistence type="predicted"/>
<sequence>MKNTKINARHLIIDLFLSSAYPQLSIKQILVAAKLFNLSENGIRVATTRLLNEGMIQSVERGIYQLSPSAKDWAKVILNRKNGIKQTKEWQQHYLAVFTGTLGRIDRTALKKRERALRQFGFKELETGIYIRPDNLAYSFEKTCDELVLAGLEKEAKICIIQYVDSTTLKQIFSLWDTKQLEKNYEMYSRDITHWLENYAHSPLNDAAVKALLLGRETIALLMNDPLLPAPFVNESARNQFAQDVQQLDAIGQKLWKKIYEQELNL</sequence>
<dbReference type="Gene3D" id="1.10.10.10">
    <property type="entry name" value="Winged helix-like DNA-binding domain superfamily/Winged helix DNA-binding domain"/>
    <property type="match status" value="1"/>
</dbReference>
<reference evidence="1 2" key="1">
    <citation type="submission" date="2014-02" db="EMBL/GenBank/DDBJ databases">
        <title>Comparative genomics and transcriptomics to identify genetic mechanisms underlying the emergence of carbapenem resistant Acinetobacter baumannii (CRAb).</title>
        <authorList>
            <person name="Harris A.D."/>
            <person name="Johnson K.J."/>
            <person name="George J."/>
            <person name="Shefchek K."/>
            <person name="Daugherty S.C."/>
            <person name="Parankush S."/>
            <person name="Sadzewicz L."/>
            <person name="Tallon L."/>
            <person name="Sengamalay N."/>
            <person name="Hazen T.H."/>
            <person name="Rasko D.A."/>
        </authorList>
    </citation>
    <scope>NUCLEOTIDE SEQUENCE [LARGE SCALE GENOMIC DNA]</scope>
    <source>
        <strain evidence="1 2">1295743</strain>
    </source>
</reference>
<dbReference type="PANTHER" id="PTHR30319:SF1">
    <property type="entry name" value="TRANSCRIPTIONAL REPRESSOR PAAX"/>
    <property type="match status" value="1"/>
</dbReference>
<dbReference type="PANTHER" id="PTHR30319">
    <property type="entry name" value="PHENYLACETIC ACID REGULATOR-RELATED TRANSCRIPTIONAL REPRESSOR"/>
    <property type="match status" value="1"/>
</dbReference>
<dbReference type="GO" id="GO:0006351">
    <property type="term" value="P:DNA-templated transcription"/>
    <property type="evidence" value="ECO:0007669"/>
    <property type="project" value="TreeGrafter"/>
</dbReference>
<accession>A0A009HXN9</accession>